<reference evidence="2 3" key="1">
    <citation type="journal article" date="2011" name="J. Virol.">
        <title>The genome of yoka poxvirus.</title>
        <authorList>
            <person name="Zhao G."/>
            <person name="Droit L."/>
            <person name="Tesh R.B."/>
            <person name="Popov V.L."/>
            <person name="Little N.S."/>
            <person name="Upton C."/>
            <person name="Virgin H.W."/>
            <person name="Wang D."/>
        </authorList>
    </citation>
    <scope>NUCLEOTIDE SEQUENCE [LARGE SCALE GENOMIC DNA]</scope>
    <source>
        <strain evidence="2">DakArB 4268</strain>
    </source>
</reference>
<dbReference type="Proteomes" id="UP000164653">
    <property type="component" value="Segment"/>
</dbReference>
<dbReference type="PANTHER" id="PTHR24118:SF99">
    <property type="entry name" value="POTE ANKYRIN DOMAIN FAMILY MEMBER 3C-RELATED"/>
    <property type="match status" value="1"/>
</dbReference>
<dbReference type="SMART" id="SM00248">
    <property type="entry name" value="ANK"/>
    <property type="match status" value="6"/>
</dbReference>
<dbReference type="SUPFAM" id="SSF48403">
    <property type="entry name" value="Ankyrin repeat"/>
    <property type="match status" value="1"/>
</dbReference>
<dbReference type="InterPro" id="IPR036770">
    <property type="entry name" value="Ankyrin_rpt-contain_sf"/>
</dbReference>
<keyword evidence="1" id="KW-0040">ANK repeat</keyword>
<accession>G3EI71</accession>
<dbReference type="GeneID" id="11107314"/>
<protein>
    <submittedName>
        <fullName evidence="2">Trunated ankyrin-like protein</fullName>
    </submittedName>
</protein>
<evidence type="ECO:0000313" key="2">
    <source>
        <dbReference type="EMBL" id="AEN03768.1"/>
    </source>
</evidence>
<proteinExistence type="predicted"/>
<keyword evidence="3" id="KW-1185">Reference proteome</keyword>
<dbReference type="InterPro" id="IPR002110">
    <property type="entry name" value="Ankyrin_rpt"/>
</dbReference>
<dbReference type="PROSITE" id="PS50088">
    <property type="entry name" value="ANK_REPEAT"/>
    <property type="match status" value="1"/>
</dbReference>
<organism evidence="2 3">
    <name type="scientific">Yokapox virus</name>
    <dbReference type="NCBI Taxonomy" id="1076255"/>
    <lineage>
        <taxon>Viruses</taxon>
        <taxon>Varidnaviria</taxon>
        <taxon>Bamfordvirae</taxon>
        <taxon>Nucleocytoviricota</taxon>
        <taxon>Pokkesviricetes</taxon>
        <taxon>Chitovirales</taxon>
        <taxon>Poxviridae</taxon>
        <taxon>Chordopoxvirinae</taxon>
        <taxon>Centapoxvirus</taxon>
        <taxon>Centapoxvirus yokapox</taxon>
    </lineage>
</organism>
<evidence type="ECO:0000256" key="1">
    <source>
        <dbReference type="PROSITE-ProRule" id="PRU00023"/>
    </source>
</evidence>
<dbReference type="KEGG" id="vg:11107314"/>
<dbReference type="Pfam" id="PF00023">
    <property type="entry name" value="Ank"/>
    <property type="match status" value="1"/>
</dbReference>
<dbReference type="RefSeq" id="YP_004821532.1">
    <property type="nucleotide sequence ID" value="NC_015960.1"/>
</dbReference>
<sequence length="479" mass="56874">MDEIISIVNNDMWYIPNIFSENSDIYNVNSNNVSYLYFTFFDVDESTHLFNLIIKHCDLNKRGYSGITPLHCYMMNQRFKPSILKILLKHGMKTFDVMDNEGYIPLHHYFINSHIIDTHIFNIIIKDIDLKKYNDLLFCYLKYNFHNKLNYYILYKLSNVSNINYKDNDGYSPLHYYCKHICIFHEIEYTKMSKEKRFIKTMVKNGADINIVTKLGETILHTYLKQYVKHDTSIIDTILYLGADTRILNKNGYSPIMEYVKSDICTGYILIKLLNWHEKKYGKIKKNEGQNLVNLFIKYNKVHDLNILIYLLDRFNIQNDEYYDTMTPLHIALQNCNNIIASYLIYIGCDISLPTKDGKTVIDLVFENRNIVYKTDSIYDIIKYRLKVSLSMIKTLLYKMHNFSHYDNYYIKKIIAYCLLRDSSFVKNYSKFCIEHKNLFTKNISLEIISSIIKKCSDEINILKDIRISDTTLYEVLKN</sequence>
<dbReference type="EMBL" id="HQ849551">
    <property type="protein sequence ID" value="AEN03768.1"/>
    <property type="molecule type" value="Genomic_DNA"/>
</dbReference>
<dbReference type="OrthoDB" id="2010at10239"/>
<dbReference type="Gene3D" id="1.25.40.20">
    <property type="entry name" value="Ankyrin repeat-containing domain"/>
    <property type="match status" value="2"/>
</dbReference>
<feature type="repeat" description="ANK" evidence="1">
    <location>
        <begin position="324"/>
        <end position="356"/>
    </location>
</feature>
<evidence type="ECO:0000313" key="3">
    <source>
        <dbReference type="Proteomes" id="UP000164653"/>
    </source>
</evidence>
<name>G3EI71_9POXV</name>
<gene>
    <name evidence="2" type="ORF">YKV179</name>
</gene>
<dbReference type="PANTHER" id="PTHR24118">
    <property type="entry name" value="POTE ANKYRIN DOMAIN"/>
    <property type="match status" value="1"/>
</dbReference>